<feature type="signal peptide" evidence="1">
    <location>
        <begin position="1"/>
        <end position="20"/>
    </location>
</feature>
<feature type="chain" id="PRO_5001573286" evidence="1">
    <location>
        <begin position="21"/>
        <end position="275"/>
    </location>
</feature>
<dbReference type="Proteomes" id="UP000024942">
    <property type="component" value="Unassembled WGS sequence"/>
</dbReference>
<dbReference type="eggNOG" id="COG3126">
    <property type="taxonomic scope" value="Bacteria"/>
</dbReference>
<evidence type="ECO:0000256" key="1">
    <source>
        <dbReference type="SAM" id="SignalP"/>
    </source>
</evidence>
<comment type="caution">
    <text evidence="3">The sequence shown here is derived from an EMBL/GenBank/DDBJ whole genome shotgun (WGS) entry which is preliminary data.</text>
</comment>
<dbReference type="PANTHER" id="PTHR38013">
    <property type="entry name" value="GLYCOPROTEIN/POLYSACCHARIDE METABOLISM"/>
    <property type="match status" value="1"/>
</dbReference>
<keyword evidence="4" id="KW-1185">Reference proteome</keyword>
<dbReference type="InterPro" id="IPR039366">
    <property type="entry name" value="Pilotin"/>
</dbReference>
<protein>
    <submittedName>
        <fullName evidence="3">Lipoprotein-related protein</fullName>
    </submittedName>
</protein>
<evidence type="ECO:0000259" key="2">
    <source>
        <dbReference type="Pfam" id="PF03724"/>
    </source>
</evidence>
<feature type="domain" description="DUF306" evidence="2">
    <location>
        <begin position="168"/>
        <end position="270"/>
    </location>
</feature>
<dbReference type="eggNOG" id="COG3187">
    <property type="taxonomic scope" value="Bacteria"/>
</dbReference>
<sequence length="275" mass="29417">MKLTTLLASVALGTMAVACAATPTQYPAQNQITEHVVTGQLTYRERIALPAGSTATVTISDTSRMDVPATIVAEAMMNLGTAQVPVPFNITVDDRDLDPNGIYTLRATIRSPAGELFWTTDTVYPVDLYGPYTDMGTLFLVSGTPGNAYPAPYPDASPYPANPGYGAMLSGPEWVVEDISRQGVIDFSRASINFDSNGRVTGNASCNTFSAGYAATGQDLRFTEMVMTRKACPPALMNQERAFTDIIGSARQYTITQDGALVIYAPNGDTITARR</sequence>
<dbReference type="Pfam" id="PF09619">
    <property type="entry name" value="YscW"/>
    <property type="match status" value="1"/>
</dbReference>
<dbReference type="PROSITE" id="PS51257">
    <property type="entry name" value="PROKAR_LIPOPROTEIN"/>
    <property type="match status" value="1"/>
</dbReference>
<dbReference type="PATRIC" id="fig|1280953.3.peg.144"/>
<evidence type="ECO:0000313" key="4">
    <source>
        <dbReference type="Proteomes" id="UP000024942"/>
    </source>
</evidence>
<dbReference type="InterPro" id="IPR038670">
    <property type="entry name" value="HslJ-like_sf"/>
</dbReference>
<name>A0A059GCR8_9PROT</name>
<dbReference type="Gene3D" id="2.40.128.270">
    <property type="match status" value="1"/>
</dbReference>
<dbReference type="AlphaFoldDB" id="A0A059GCR8"/>
<proteinExistence type="predicted"/>
<keyword evidence="1" id="KW-0732">Signal</keyword>
<keyword evidence="3" id="KW-0449">Lipoprotein</keyword>
<dbReference type="Pfam" id="PF03724">
    <property type="entry name" value="META"/>
    <property type="match status" value="1"/>
</dbReference>
<accession>A0A059GCR8</accession>
<reference evidence="3 4" key="1">
    <citation type="journal article" date="2014" name="Antonie Van Leeuwenhoek">
        <title>Hyphomonas beringensis sp. nov. and Hyphomonas chukchiensis sp. nov., isolated from surface seawater of the Bering Sea and Chukchi Sea.</title>
        <authorList>
            <person name="Li C."/>
            <person name="Lai Q."/>
            <person name="Li G."/>
            <person name="Dong C."/>
            <person name="Wang J."/>
            <person name="Liao Y."/>
            <person name="Shao Z."/>
        </authorList>
    </citation>
    <scope>NUCLEOTIDE SEQUENCE [LARGE SCALE GENOMIC DNA]</scope>
    <source>
        <strain evidence="3 4">SCH89</strain>
    </source>
</reference>
<dbReference type="PANTHER" id="PTHR38013:SF1">
    <property type="entry name" value="GLYCOPROTEIN_POLYSACCHARIDE METABOLISM"/>
    <property type="match status" value="1"/>
</dbReference>
<dbReference type="EMBL" id="ARYL01000001">
    <property type="protein sequence ID" value="KDA04365.1"/>
    <property type="molecule type" value="Genomic_DNA"/>
</dbReference>
<organism evidence="3 4">
    <name type="scientific">Hyphomonas oceanitis SCH89</name>
    <dbReference type="NCBI Taxonomy" id="1280953"/>
    <lineage>
        <taxon>Bacteria</taxon>
        <taxon>Pseudomonadati</taxon>
        <taxon>Pseudomonadota</taxon>
        <taxon>Alphaproteobacteria</taxon>
        <taxon>Hyphomonadales</taxon>
        <taxon>Hyphomonadaceae</taxon>
        <taxon>Hyphomonas</taxon>
    </lineage>
</organism>
<evidence type="ECO:0000313" key="3">
    <source>
        <dbReference type="EMBL" id="KDA04365.1"/>
    </source>
</evidence>
<dbReference type="STRING" id="1280953.HOC_00730"/>
<gene>
    <name evidence="3" type="ORF">HOC_00730</name>
</gene>
<dbReference type="RefSeq" id="WP_035534763.1">
    <property type="nucleotide sequence ID" value="NZ_ARYL01000001.1"/>
</dbReference>
<dbReference type="InterPro" id="IPR053196">
    <property type="entry name" value="Lipoprotein_YbaY-like"/>
</dbReference>
<dbReference type="OrthoDB" id="9809132at2"/>
<dbReference type="InterPro" id="IPR005184">
    <property type="entry name" value="DUF306_Meta_HslJ"/>
</dbReference>